<dbReference type="GO" id="GO:0004553">
    <property type="term" value="F:hydrolase activity, hydrolyzing O-glycosyl compounds"/>
    <property type="evidence" value="ECO:0007669"/>
    <property type="project" value="InterPro"/>
</dbReference>
<dbReference type="SUPFAM" id="SSF74650">
    <property type="entry name" value="Galactose mutarotase-like"/>
    <property type="match status" value="1"/>
</dbReference>
<evidence type="ECO:0000256" key="1">
    <source>
        <dbReference type="ARBA" id="ARBA00007806"/>
    </source>
</evidence>
<proteinExistence type="inferred from homology"/>
<dbReference type="InterPro" id="IPR017853">
    <property type="entry name" value="GH"/>
</dbReference>
<keyword evidence="4" id="KW-0326">Glycosidase</keyword>
<dbReference type="Proteomes" id="UP001151532">
    <property type="component" value="Chromosome 11"/>
</dbReference>
<reference evidence="6" key="1">
    <citation type="submission" date="2022-11" db="EMBL/GenBank/DDBJ databases">
        <authorList>
            <person name="Hyden B.L."/>
            <person name="Feng K."/>
            <person name="Yates T."/>
            <person name="Jawdy S."/>
            <person name="Smart L.B."/>
            <person name="Muchero W."/>
        </authorList>
    </citation>
    <scope>NUCLEOTIDE SEQUENCE</scope>
    <source>
        <tissue evidence="6">Shoot tip</tissue>
    </source>
</reference>
<dbReference type="EMBL" id="JAPFFK010000003">
    <property type="protein sequence ID" value="KAJ6770762.1"/>
    <property type="molecule type" value="Genomic_DNA"/>
</dbReference>
<comment type="caution">
    <text evidence="6">The sequence shown here is derived from an EMBL/GenBank/DDBJ whole genome shotgun (WGS) entry which is preliminary data.</text>
</comment>
<organism evidence="6 7">
    <name type="scientific">Salix purpurea</name>
    <name type="common">Purple osier willow</name>
    <dbReference type="NCBI Taxonomy" id="77065"/>
    <lineage>
        <taxon>Eukaryota</taxon>
        <taxon>Viridiplantae</taxon>
        <taxon>Streptophyta</taxon>
        <taxon>Embryophyta</taxon>
        <taxon>Tracheophyta</taxon>
        <taxon>Spermatophyta</taxon>
        <taxon>Magnoliopsida</taxon>
        <taxon>eudicotyledons</taxon>
        <taxon>Gunneridae</taxon>
        <taxon>Pentapetalae</taxon>
        <taxon>rosids</taxon>
        <taxon>fabids</taxon>
        <taxon>Malpighiales</taxon>
        <taxon>Salicaceae</taxon>
        <taxon>Saliceae</taxon>
        <taxon>Salix</taxon>
    </lineage>
</organism>
<dbReference type="Pfam" id="PF13802">
    <property type="entry name" value="Gal_mutarotas_2"/>
    <property type="match status" value="1"/>
</dbReference>
<dbReference type="GO" id="GO:0005975">
    <property type="term" value="P:carbohydrate metabolic process"/>
    <property type="evidence" value="ECO:0007669"/>
    <property type="project" value="InterPro"/>
</dbReference>
<dbReference type="Gene3D" id="2.60.40.1760">
    <property type="entry name" value="glycosyl hydrolase (family 31)"/>
    <property type="match status" value="1"/>
</dbReference>
<dbReference type="PROSITE" id="PS50206">
    <property type="entry name" value="RHODANESE_3"/>
    <property type="match status" value="1"/>
</dbReference>
<keyword evidence="7" id="KW-1185">Reference proteome</keyword>
<dbReference type="Gene3D" id="3.20.20.80">
    <property type="entry name" value="Glycosidases"/>
    <property type="match status" value="1"/>
</dbReference>
<sequence length="516" mass="57734">MSAEKGVRFSCLNTTSALDKIHAKSSPGNYIVSDPNSDLIFTLHNTTPFGFSVSRLSSGDVPFDASPDLSDSETFFVFKDQYIQLPLSLPKDRSSLYGIGEHTKKSFKLEPDRTPLTLWNTDIASAVPDVNLYGSHPFYVDVRSASLDGDRITYKVNGGVIDLYIFAGPSPELVVQQYTELIGRPAPMPYWSFGFHQCRWGYKNVSDVEGVVAGYAKAGIPLEVMWTDIDYMDGFKDFTLDPVSFPLEKMKKFVDSLHQNGQKYVLILDPGISVNTTYGTYIRGMKAVVFIRHDGIPYMGKVWPGSVYFPDFLSEAGREFWSNEIKLFHELLPFDGLWLDMNELANFITPSPTRFSKLDDPPYKINNAAVQRPINNKTIPATSLHNGGIVEYNAHNLYGLSESKATNAALINVTGKRPFILSRSTFVGSGKYTAHWTGDNAATWDDLAYTIPSILNFGLFGIPMVGSDICGFSGNTTEELCRRWILMTGRVWRWEGRGGEEMHSQPLPNHRALWVQ</sequence>
<dbReference type="CDD" id="cd06602">
    <property type="entry name" value="GH31_MGAM_SI_GAA"/>
    <property type="match status" value="1"/>
</dbReference>
<name>A0A9Q0WNU7_SALPP</name>
<keyword evidence="2" id="KW-0325">Glycoprotein</keyword>
<accession>A0A9Q0WNU7</accession>
<protein>
    <recommendedName>
        <fullName evidence="3">Maltase</fullName>
    </recommendedName>
</protein>
<dbReference type="InterPro" id="IPR001763">
    <property type="entry name" value="Rhodanese-like_dom"/>
</dbReference>
<dbReference type="SUPFAM" id="SSF51445">
    <property type="entry name" value="(Trans)glycosidases"/>
    <property type="match status" value="1"/>
</dbReference>
<dbReference type="InterPro" id="IPR030458">
    <property type="entry name" value="Glyco_hydro_31_AS"/>
</dbReference>
<dbReference type="OrthoDB" id="526025at2759"/>
<dbReference type="AlphaFoldDB" id="A0A9Q0WNU7"/>
<dbReference type="InterPro" id="IPR011013">
    <property type="entry name" value="Gal_mutarotase_sf_dom"/>
</dbReference>
<dbReference type="PANTHER" id="PTHR22762:SF133">
    <property type="entry name" value="P-TYPE DOMAIN-CONTAINING PROTEIN"/>
    <property type="match status" value="1"/>
</dbReference>
<gene>
    <name evidence="6" type="ORF">OIU79_021410</name>
</gene>
<dbReference type="InterPro" id="IPR025887">
    <property type="entry name" value="Glyco_hydro_31_N_dom"/>
</dbReference>
<dbReference type="PANTHER" id="PTHR22762">
    <property type="entry name" value="ALPHA-GLUCOSIDASE"/>
    <property type="match status" value="1"/>
</dbReference>
<dbReference type="Pfam" id="PF01055">
    <property type="entry name" value="Glyco_hydro_31_2nd"/>
    <property type="match status" value="1"/>
</dbReference>
<dbReference type="InterPro" id="IPR000322">
    <property type="entry name" value="Glyco_hydro_31_TIM"/>
</dbReference>
<reference evidence="6" key="2">
    <citation type="journal article" date="2023" name="Int. J. Mol. Sci.">
        <title>De Novo Assembly and Annotation of 11 Diverse Shrub Willow (Salix) Genomes Reveals Novel Gene Organization in Sex-Linked Regions.</title>
        <authorList>
            <person name="Hyden B."/>
            <person name="Feng K."/>
            <person name="Yates T.B."/>
            <person name="Jawdy S."/>
            <person name="Cereghino C."/>
            <person name="Smart L.B."/>
            <person name="Muchero W."/>
        </authorList>
    </citation>
    <scope>NUCLEOTIDE SEQUENCE</scope>
    <source>
        <tissue evidence="6">Shoot tip</tissue>
    </source>
</reference>
<keyword evidence="4" id="KW-0378">Hydrolase</keyword>
<dbReference type="GO" id="GO:0030246">
    <property type="term" value="F:carbohydrate binding"/>
    <property type="evidence" value="ECO:0007669"/>
    <property type="project" value="InterPro"/>
</dbReference>
<dbReference type="CDD" id="cd14752">
    <property type="entry name" value="GH31_N"/>
    <property type="match status" value="1"/>
</dbReference>
<evidence type="ECO:0000313" key="7">
    <source>
        <dbReference type="Proteomes" id="UP001151532"/>
    </source>
</evidence>
<feature type="domain" description="Rhodanese" evidence="5">
    <location>
        <begin position="201"/>
        <end position="224"/>
    </location>
</feature>
<evidence type="ECO:0000256" key="3">
    <source>
        <dbReference type="ARBA" id="ARBA00041343"/>
    </source>
</evidence>
<evidence type="ECO:0000256" key="2">
    <source>
        <dbReference type="ARBA" id="ARBA00023180"/>
    </source>
</evidence>
<comment type="similarity">
    <text evidence="1 4">Belongs to the glycosyl hydrolase 31 family.</text>
</comment>
<dbReference type="PROSITE" id="PS00129">
    <property type="entry name" value="GLYCOSYL_HYDROL_F31_1"/>
    <property type="match status" value="1"/>
</dbReference>
<evidence type="ECO:0000313" key="6">
    <source>
        <dbReference type="EMBL" id="KAJ6770762.1"/>
    </source>
</evidence>
<evidence type="ECO:0000256" key="4">
    <source>
        <dbReference type="RuleBase" id="RU361185"/>
    </source>
</evidence>
<evidence type="ECO:0000259" key="5">
    <source>
        <dbReference type="PROSITE" id="PS50206"/>
    </source>
</evidence>